<organism evidence="2 3">
    <name type="scientific">Actinidia rufa</name>
    <dbReference type="NCBI Taxonomy" id="165716"/>
    <lineage>
        <taxon>Eukaryota</taxon>
        <taxon>Viridiplantae</taxon>
        <taxon>Streptophyta</taxon>
        <taxon>Embryophyta</taxon>
        <taxon>Tracheophyta</taxon>
        <taxon>Spermatophyta</taxon>
        <taxon>Magnoliopsida</taxon>
        <taxon>eudicotyledons</taxon>
        <taxon>Gunneridae</taxon>
        <taxon>Pentapetalae</taxon>
        <taxon>asterids</taxon>
        <taxon>Ericales</taxon>
        <taxon>Actinidiaceae</taxon>
        <taxon>Actinidia</taxon>
    </lineage>
</organism>
<comment type="caution">
    <text evidence="2">The sequence shown here is derived from an EMBL/GenBank/DDBJ whole genome shotgun (WGS) entry which is preliminary data.</text>
</comment>
<gene>
    <name evidence="2" type="ORF">Acr_00g0047120</name>
</gene>
<feature type="region of interest" description="Disordered" evidence="1">
    <location>
        <begin position="176"/>
        <end position="201"/>
    </location>
</feature>
<evidence type="ECO:0000313" key="3">
    <source>
        <dbReference type="Proteomes" id="UP000585474"/>
    </source>
</evidence>
<evidence type="ECO:0000256" key="1">
    <source>
        <dbReference type="SAM" id="MobiDB-lite"/>
    </source>
</evidence>
<feature type="compositionally biased region" description="Basic and acidic residues" evidence="1">
    <location>
        <begin position="180"/>
        <end position="192"/>
    </location>
</feature>
<proteinExistence type="predicted"/>
<evidence type="ECO:0000313" key="2">
    <source>
        <dbReference type="EMBL" id="GFS36637.1"/>
    </source>
</evidence>
<dbReference type="AlphaFoldDB" id="A0A7J0DL63"/>
<sequence>MAATKSCNVASLEATPVRKLGEGPSVSPSISLDPRASFLSSPSVAEKILSGVIPLADLEKVMRQTFDQTTIIFFHTVGQATDELAKVKGEQGALSDKLEKLAVLVGELRDTLAWSKQSAMEEFKSSSKYEVAIENAASKYFGECFNFCKWQLRHHHPNLAIDLEGMGFDHDILVEEDENGGEKEKEDGEKGKNNPLLPKHL</sequence>
<keyword evidence="3" id="KW-1185">Reference proteome</keyword>
<name>A0A7J0DL63_9ERIC</name>
<protein>
    <submittedName>
        <fullName evidence="2">Uncharacterized protein</fullName>
    </submittedName>
</protein>
<dbReference type="EMBL" id="BJWL01000258">
    <property type="protein sequence ID" value="GFS36637.1"/>
    <property type="molecule type" value="Genomic_DNA"/>
</dbReference>
<reference evidence="3" key="1">
    <citation type="submission" date="2019-07" db="EMBL/GenBank/DDBJ databases">
        <title>De Novo Assembly of kiwifruit Actinidia rufa.</title>
        <authorList>
            <person name="Sugita-Konishi S."/>
            <person name="Sato K."/>
            <person name="Mori E."/>
            <person name="Abe Y."/>
            <person name="Kisaki G."/>
            <person name="Hamano K."/>
            <person name="Suezawa K."/>
            <person name="Otani M."/>
            <person name="Fukuda T."/>
            <person name="Manabe T."/>
            <person name="Gomi K."/>
            <person name="Tabuchi M."/>
            <person name="Akimitsu K."/>
            <person name="Kataoka I."/>
        </authorList>
    </citation>
    <scope>NUCLEOTIDE SEQUENCE [LARGE SCALE GENOMIC DNA]</scope>
    <source>
        <strain evidence="3">cv. Fuchu</strain>
    </source>
</reference>
<dbReference type="Proteomes" id="UP000585474">
    <property type="component" value="Unassembled WGS sequence"/>
</dbReference>
<accession>A0A7J0DL63</accession>